<dbReference type="AlphaFoldDB" id="A0A0U2ZBE1"/>
<dbReference type="Proteomes" id="UP000068447">
    <property type="component" value="Chromosome"/>
</dbReference>
<dbReference type="CDD" id="cd00130">
    <property type="entry name" value="PAS"/>
    <property type="match status" value="1"/>
</dbReference>
<dbReference type="InterPro" id="IPR009057">
    <property type="entry name" value="Homeodomain-like_sf"/>
</dbReference>
<dbReference type="GO" id="GO:0003700">
    <property type="term" value="F:DNA-binding transcription factor activity"/>
    <property type="evidence" value="ECO:0007669"/>
    <property type="project" value="InterPro"/>
</dbReference>
<dbReference type="SMART" id="SM00091">
    <property type="entry name" value="PAS"/>
    <property type="match status" value="1"/>
</dbReference>
<evidence type="ECO:0000259" key="4">
    <source>
        <dbReference type="PROSITE" id="PS01124"/>
    </source>
</evidence>
<keyword evidence="2" id="KW-0238">DNA-binding</keyword>
<dbReference type="Pfam" id="PF08448">
    <property type="entry name" value="PAS_4"/>
    <property type="match status" value="1"/>
</dbReference>
<evidence type="ECO:0000256" key="2">
    <source>
        <dbReference type="ARBA" id="ARBA00023125"/>
    </source>
</evidence>
<evidence type="ECO:0000313" key="6">
    <source>
        <dbReference type="Proteomes" id="UP000068447"/>
    </source>
</evidence>
<dbReference type="SUPFAM" id="SSF46689">
    <property type="entry name" value="Homeodomain-like"/>
    <property type="match status" value="2"/>
</dbReference>
<sequence length="232" mass="27071">MPDRQWLKMYDLLTDVLVWVKDSQSRIMYANQAFLEHAGIDSLAQVVGLSDYDLTPGHIARLFVADDKRVMEGELITDRLEINRLPSGELHWFTTSKRPVYDYQERRVGTCGISRHLQKTSIMLSPLASIEKPMNFIKDNFTRDISITELAEHAHLSVSALERRFRKSLGKSPRQLINQLRLEYSRRLLIESKNPVYWVAEHCGFGDANYFSRQFMREFGESPSSFRQHFQN</sequence>
<dbReference type="InterPro" id="IPR013656">
    <property type="entry name" value="PAS_4"/>
</dbReference>
<keyword evidence="6" id="KW-1185">Reference proteome</keyword>
<dbReference type="Gene3D" id="1.10.10.60">
    <property type="entry name" value="Homeodomain-like"/>
    <property type="match status" value="1"/>
</dbReference>
<dbReference type="InterPro" id="IPR020449">
    <property type="entry name" value="Tscrpt_reg_AraC-type_HTH"/>
</dbReference>
<evidence type="ECO:0000256" key="3">
    <source>
        <dbReference type="ARBA" id="ARBA00023163"/>
    </source>
</evidence>
<dbReference type="PANTHER" id="PTHR43280">
    <property type="entry name" value="ARAC-FAMILY TRANSCRIPTIONAL REGULATOR"/>
    <property type="match status" value="1"/>
</dbReference>
<evidence type="ECO:0000313" key="5">
    <source>
        <dbReference type="EMBL" id="ALT00244.1"/>
    </source>
</evidence>
<dbReference type="SMART" id="SM00342">
    <property type="entry name" value="HTH_ARAC"/>
    <property type="match status" value="1"/>
</dbReference>
<keyword evidence="3" id="KW-0804">Transcription</keyword>
<dbReference type="InterPro" id="IPR000014">
    <property type="entry name" value="PAS"/>
</dbReference>
<organism evidence="5 6">
    <name type="scientific">Lacimicrobium alkaliphilum</name>
    <dbReference type="NCBI Taxonomy" id="1526571"/>
    <lineage>
        <taxon>Bacteria</taxon>
        <taxon>Pseudomonadati</taxon>
        <taxon>Pseudomonadota</taxon>
        <taxon>Gammaproteobacteria</taxon>
        <taxon>Alteromonadales</taxon>
        <taxon>Alteromonadaceae</taxon>
        <taxon>Lacimicrobium</taxon>
    </lineage>
</organism>
<evidence type="ECO:0000256" key="1">
    <source>
        <dbReference type="ARBA" id="ARBA00023015"/>
    </source>
</evidence>
<dbReference type="Pfam" id="PF12833">
    <property type="entry name" value="HTH_18"/>
    <property type="match status" value="1"/>
</dbReference>
<dbReference type="Gene3D" id="3.30.450.20">
    <property type="entry name" value="PAS domain"/>
    <property type="match status" value="1"/>
</dbReference>
<dbReference type="PROSITE" id="PS01124">
    <property type="entry name" value="HTH_ARAC_FAMILY_2"/>
    <property type="match status" value="1"/>
</dbReference>
<dbReference type="InterPro" id="IPR018060">
    <property type="entry name" value="HTH_AraC"/>
</dbReference>
<accession>A0A0U2ZBE1</accession>
<dbReference type="SUPFAM" id="SSF55785">
    <property type="entry name" value="PYP-like sensor domain (PAS domain)"/>
    <property type="match status" value="1"/>
</dbReference>
<dbReference type="InterPro" id="IPR035965">
    <property type="entry name" value="PAS-like_dom_sf"/>
</dbReference>
<dbReference type="PRINTS" id="PR00032">
    <property type="entry name" value="HTHARAC"/>
</dbReference>
<name>A0A0U2ZBE1_9ALTE</name>
<feature type="domain" description="HTH araC/xylS-type" evidence="4">
    <location>
        <begin position="131"/>
        <end position="229"/>
    </location>
</feature>
<dbReference type="EMBL" id="CP013650">
    <property type="protein sequence ID" value="ALT00244.1"/>
    <property type="molecule type" value="Genomic_DNA"/>
</dbReference>
<dbReference type="KEGG" id="lal:AT746_00145"/>
<gene>
    <name evidence="5" type="ORF">AT746_00145</name>
</gene>
<dbReference type="GO" id="GO:0043565">
    <property type="term" value="F:sequence-specific DNA binding"/>
    <property type="evidence" value="ECO:0007669"/>
    <property type="project" value="InterPro"/>
</dbReference>
<proteinExistence type="predicted"/>
<protein>
    <recommendedName>
        <fullName evidence="4">HTH araC/xylS-type domain-containing protein</fullName>
    </recommendedName>
</protein>
<dbReference type="PANTHER" id="PTHR43280:SF28">
    <property type="entry name" value="HTH-TYPE TRANSCRIPTIONAL ACTIVATOR RHAS"/>
    <property type="match status" value="1"/>
</dbReference>
<reference evidence="5 6" key="1">
    <citation type="submission" date="2015-12" db="EMBL/GenBank/DDBJ databases">
        <title>Complete genome of Lacimicrobium alkaliphilum KCTC 32984.</title>
        <authorList>
            <person name="Kim S.-G."/>
            <person name="Lee Y.-J."/>
        </authorList>
    </citation>
    <scope>NUCLEOTIDE SEQUENCE [LARGE SCALE GENOMIC DNA]</scope>
    <source>
        <strain evidence="5 6">YelD216</strain>
    </source>
</reference>
<dbReference type="STRING" id="1526571.AT746_00145"/>
<keyword evidence="1" id="KW-0805">Transcription regulation</keyword>